<feature type="domain" description="Helicase C-terminal" evidence="26">
    <location>
        <begin position="260"/>
        <end position="433"/>
    </location>
</feature>
<keyword evidence="10" id="KW-0378">Hydrolase</keyword>
<dbReference type="Pfam" id="PF00271">
    <property type="entry name" value="Helicase_C"/>
    <property type="match status" value="1"/>
</dbReference>
<protein>
    <recommendedName>
        <fullName evidence="20">ATP-dependent RNA helicase DHX33</fullName>
        <ecNumber evidence="6">3.6.4.13</ecNumber>
    </recommendedName>
    <alternativeName>
        <fullName evidence="7">Complement component 1 Q subcomponent-binding protein, mitochondrial</fullName>
    </alternativeName>
    <alternativeName>
        <fullName evidence="21">DEAH box protein 33</fullName>
    </alternativeName>
</protein>
<dbReference type="InterPro" id="IPR011709">
    <property type="entry name" value="DEAD-box_helicase_OB_fold"/>
</dbReference>
<dbReference type="GO" id="GO:0005759">
    <property type="term" value="C:mitochondrial matrix"/>
    <property type="evidence" value="ECO:0007669"/>
    <property type="project" value="InterPro"/>
</dbReference>
<dbReference type="GO" id="GO:0061702">
    <property type="term" value="C:canonical inflammasome complex"/>
    <property type="evidence" value="ECO:0007669"/>
    <property type="project" value="UniProtKB-SubCell"/>
</dbReference>
<evidence type="ECO:0000256" key="9">
    <source>
        <dbReference type="ARBA" id="ARBA00022741"/>
    </source>
</evidence>
<accession>A0A9Q1I1F6</accession>
<dbReference type="InterPro" id="IPR007502">
    <property type="entry name" value="Helicase-assoc_dom"/>
</dbReference>
<dbReference type="SMART" id="SM00487">
    <property type="entry name" value="DEXDc"/>
    <property type="match status" value="1"/>
</dbReference>
<keyword evidence="11" id="KW-0347">Helicase</keyword>
<feature type="region of interest" description="Disordered" evidence="23">
    <location>
        <begin position="1"/>
        <end position="21"/>
    </location>
</feature>
<dbReference type="SMART" id="SM00353">
    <property type="entry name" value="HLH"/>
    <property type="match status" value="1"/>
</dbReference>
<dbReference type="GO" id="GO:0045943">
    <property type="term" value="P:positive regulation of transcription by RNA polymerase I"/>
    <property type="evidence" value="ECO:0007669"/>
    <property type="project" value="TreeGrafter"/>
</dbReference>
<dbReference type="Gene3D" id="1.20.120.1080">
    <property type="match status" value="1"/>
</dbReference>
<dbReference type="GO" id="GO:0003724">
    <property type="term" value="F:RNA helicase activity"/>
    <property type="evidence" value="ECO:0007669"/>
    <property type="project" value="UniProtKB-EC"/>
</dbReference>
<dbReference type="Pfam" id="PF02330">
    <property type="entry name" value="MAM33"/>
    <property type="match status" value="1"/>
</dbReference>
<comment type="similarity">
    <text evidence="4">Belongs to the MAM33 family.</text>
</comment>
<evidence type="ECO:0000256" key="12">
    <source>
        <dbReference type="ARBA" id="ARBA00022840"/>
    </source>
</evidence>
<dbReference type="OrthoDB" id="10253254at2759"/>
<evidence type="ECO:0000256" key="7">
    <source>
        <dbReference type="ARBA" id="ARBA00021918"/>
    </source>
</evidence>
<comment type="subcellular location">
    <subcellularLocation>
        <location evidence="2">Cell membrane</location>
        <topology evidence="2">Peripheral membrane protein</topology>
        <orientation evidence="2">Extracellular side</orientation>
    </subcellularLocation>
    <subcellularLocation>
        <location evidence="1">Inflammasome</location>
    </subcellularLocation>
    <subcellularLocation>
        <location evidence="3">Nucleus</location>
        <location evidence="3">Nucleolus</location>
    </subcellularLocation>
</comment>
<dbReference type="InterPro" id="IPR014001">
    <property type="entry name" value="Helicase_ATP-bd"/>
</dbReference>
<dbReference type="InterPro" id="IPR001650">
    <property type="entry name" value="Helicase_C-like"/>
</dbReference>
<evidence type="ECO:0000256" key="19">
    <source>
        <dbReference type="ARBA" id="ARBA00056853"/>
    </source>
</evidence>
<evidence type="ECO:0000259" key="26">
    <source>
        <dbReference type="PROSITE" id="PS51194"/>
    </source>
</evidence>
<feature type="compositionally biased region" description="Low complexity" evidence="23">
    <location>
        <begin position="1241"/>
        <end position="1263"/>
    </location>
</feature>
<dbReference type="Pfam" id="PF00270">
    <property type="entry name" value="DEAD"/>
    <property type="match status" value="1"/>
</dbReference>
<evidence type="ECO:0000259" key="24">
    <source>
        <dbReference type="PROSITE" id="PS50888"/>
    </source>
</evidence>
<evidence type="ECO:0000256" key="4">
    <source>
        <dbReference type="ARBA" id="ARBA00005457"/>
    </source>
</evidence>
<comment type="caution">
    <text evidence="27">The sequence shown here is derived from an EMBL/GenBank/DDBJ whole genome shotgun (WGS) entry which is preliminary data.</text>
</comment>
<dbReference type="PANTHER" id="PTHR18934">
    <property type="entry name" value="ATP-DEPENDENT RNA HELICASE"/>
    <property type="match status" value="1"/>
</dbReference>
<dbReference type="Proteomes" id="UP001152803">
    <property type="component" value="Unassembled WGS sequence"/>
</dbReference>
<evidence type="ECO:0000256" key="2">
    <source>
        <dbReference type="ARBA" id="ARBA00004296"/>
    </source>
</evidence>
<comment type="catalytic activity">
    <reaction evidence="18">
        <text>ATP + H2O = ADP + phosphate + H(+)</text>
        <dbReference type="Rhea" id="RHEA:13065"/>
        <dbReference type="ChEBI" id="CHEBI:15377"/>
        <dbReference type="ChEBI" id="CHEBI:15378"/>
        <dbReference type="ChEBI" id="CHEBI:30616"/>
        <dbReference type="ChEBI" id="CHEBI:43474"/>
        <dbReference type="ChEBI" id="CHEBI:456216"/>
        <dbReference type="EC" id="3.6.4.13"/>
    </reaction>
</comment>
<evidence type="ECO:0000256" key="8">
    <source>
        <dbReference type="ARBA" id="ARBA00022553"/>
    </source>
</evidence>
<dbReference type="GO" id="GO:0005886">
    <property type="term" value="C:plasma membrane"/>
    <property type="evidence" value="ECO:0007669"/>
    <property type="project" value="UniProtKB-SubCell"/>
</dbReference>
<dbReference type="InterPro" id="IPR027417">
    <property type="entry name" value="P-loop_NTPase"/>
</dbReference>
<dbReference type="Pfam" id="PF00010">
    <property type="entry name" value="HLH"/>
    <property type="match status" value="1"/>
</dbReference>
<dbReference type="GO" id="GO:0003725">
    <property type="term" value="F:double-stranded RNA binding"/>
    <property type="evidence" value="ECO:0007669"/>
    <property type="project" value="TreeGrafter"/>
</dbReference>
<dbReference type="Gene3D" id="3.40.50.300">
    <property type="entry name" value="P-loop containing nucleotide triphosphate hydrolases"/>
    <property type="match status" value="2"/>
</dbReference>
<evidence type="ECO:0000256" key="10">
    <source>
        <dbReference type="ARBA" id="ARBA00022801"/>
    </source>
</evidence>
<keyword evidence="12" id="KW-0067">ATP-binding</keyword>
<dbReference type="Gene3D" id="4.10.280.10">
    <property type="entry name" value="Helix-loop-helix DNA-binding domain"/>
    <property type="match status" value="1"/>
</dbReference>
<feature type="domain" description="BHLH" evidence="24">
    <location>
        <begin position="1610"/>
        <end position="1664"/>
    </location>
</feature>
<dbReference type="SUPFAM" id="SSF54529">
    <property type="entry name" value="Mitochondrial glycoprotein MAM33-like"/>
    <property type="match status" value="1"/>
</dbReference>
<dbReference type="InterPro" id="IPR011545">
    <property type="entry name" value="DEAD/DEAH_box_helicase_dom"/>
</dbReference>
<dbReference type="GO" id="GO:0016787">
    <property type="term" value="F:hydrolase activity"/>
    <property type="evidence" value="ECO:0007669"/>
    <property type="project" value="UniProtKB-KW"/>
</dbReference>
<dbReference type="GO" id="GO:0000182">
    <property type="term" value="F:rDNA binding"/>
    <property type="evidence" value="ECO:0007669"/>
    <property type="project" value="UniProtKB-ARBA"/>
</dbReference>
<evidence type="ECO:0000256" key="20">
    <source>
        <dbReference type="ARBA" id="ARBA00071560"/>
    </source>
</evidence>
<dbReference type="InterPro" id="IPR003428">
    <property type="entry name" value="MAM33"/>
</dbReference>
<dbReference type="CDD" id="cd17978">
    <property type="entry name" value="DEXHc_DHX33"/>
    <property type="match status" value="1"/>
</dbReference>
<comment type="similarity">
    <text evidence="5">Belongs to the DEAD box helicase family. DEAH subfamily.</text>
</comment>
<dbReference type="FunFam" id="3.40.50.300:FF:000145">
    <property type="entry name" value="probable ATP-dependent RNA helicase DHX40"/>
    <property type="match status" value="1"/>
</dbReference>
<evidence type="ECO:0000256" key="22">
    <source>
        <dbReference type="SAM" id="Coils"/>
    </source>
</evidence>
<dbReference type="InterPro" id="IPR036561">
    <property type="entry name" value="MAM33_sf"/>
</dbReference>
<dbReference type="SMART" id="SM00847">
    <property type="entry name" value="HA2"/>
    <property type="match status" value="1"/>
</dbReference>
<feature type="domain" description="Helicase ATP-binding" evidence="25">
    <location>
        <begin position="67"/>
        <end position="235"/>
    </location>
</feature>
<organism evidence="27 28">
    <name type="scientific">Conger conger</name>
    <name type="common">Conger eel</name>
    <name type="synonym">Muraena conger</name>
    <dbReference type="NCBI Taxonomy" id="82655"/>
    <lineage>
        <taxon>Eukaryota</taxon>
        <taxon>Metazoa</taxon>
        <taxon>Chordata</taxon>
        <taxon>Craniata</taxon>
        <taxon>Vertebrata</taxon>
        <taxon>Euteleostomi</taxon>
        <taxon>Actinopterygii</taxon>
        <taxon>Neopterygii</taxon>
        <taxon>Teleostei</taxon>
        <taxon>Anguilliformes</taxon>
        <taxon>Congridae</taxon>
        <taxon>Conger</taxon>
    </lineage>
</organism>
<evidence type="ECO:0000259" key="25">
    <source>
        <dbReference type="PROSITE" id="PS51192"/>
    </source>
</evidence>
<evidence type="ECO:0000313" key="27">
    <source>
        <dbReference type="EMBL" id="KAJ8275811.1"/>
    </source>
</evidence>
<reference evidence="27" key="1">
    <citation type="journal article" date="2023" name="Science">
        <title>Genome structures resolve the early diversification of teleost fishes.</title>
        <authorList>
            <person name="Parey E."/>
            <person name="Louis A."/>
            <person name="Montfort J."/>
            <person name="Bouchez O."/>
            <person name="Roques C."/>
            <person name="Iampietro C."/>
            <person name="Lluch J."/>
            <person name="Castinel A."/>
            <person name="Donnadieu C."/>
            <person name="Desvignes T."/>
            <person name="Floi Bucao C."/>
            <person name="Jouanno E."/>
            <person name="Wen M."/>
            <person name="Mejri S."/>
            <person name="Dirks R."/>
            <person name="Jansen H."/>
            <person name="Henkel C."/>
            <person name="Chen W.J."/>
            <person name="Zahm M."/>
            <person name="Cabau C."/>
            <person name="Klopp C."/>
            <person name="Thompson A.W."/>
            <person name="Robinson-Rechavi M."/>
            <person name="Braasch I."/>
            <person name="Lecointre G."/>
            <person name="Bobe J."/>
            <person name="Postlethwait J.H."/>
            <person name="Berthelot C."/>
            <person name="Roest Crollius H."/>
            <person name="Guiguen Y."/>
        </authorList>
    </citation>
    <scope>NUCLEOTIDE SEQUENCE</scope>
    <source>
        <strain evidence="27">Concon-B</strain>
    </source>
</reference>
<dbReference type="Pfam" id="PF21010">
    <property type="entry name" value="HA2_C"/>
    <property type="match status" value="1"/>
</dbReference>
<feature type="region of interest" description="Disordered" evidence="23">
    <location>
        <begin position="1565"/>
        <end position="1609"/>
    </location>
</feature>
<evidence type="ECO:0000256" key="6">
    <source>
        <dbReference type="ARBA" id="ARBA00012552"/>
    </source>
</evidence>
<keyword evidence="15" id="KW-0804">Transcription</keyword>
<dbReference type="EC" id="3.6.4.13" evidence="6"/>
<dbReference type="EMBL" id="JAFJMO010000005">
    <property type="protein sequence ID" value="KAJ8275811.1"/>
    <property type="molecule type" value="Genomic_DNA"/>
</dbReference>
<dbReference type="InterPro" id="IPR011598">
    <property type="entry name" value="bHLH_dom"/>
</dbReference>
<dbReference type="PROSITE" id="PS50888">
    <property type="entry name" value="BHLH"/>
    <property type="match status" value="1"/>
</dbReference>
<dbReference type="PROSITE" id="PS51192">
    <property type="entry name" value="HELICASE_ATP_BIND_1"/>
    <property type="match status" value="1"/>
</dbReference>
<dbReference type="PROSITE" id="PS51194">
    <property type="entry name" value="HELICASE_CTER"/>
    <property type="match status" value="1"/>
</dbReference>
<dbReference type="Gene3D" id="3.10.280.10">
    <property type="entry name" value="Mitochondrial glycoprotein"/>
    <property type="match status" value="1"/>
</dbReference>
<feature type="compositionally biased region" description="Polar residues" evidence="23">
    <location>
        <begin position="1565"/>
        <end position="1595"/>
    </location>
</feature>
<evidence type="ECO:0000313" key="28">
    <source>
        <dbReference type="Proteomes" id="UP001152803"/>
    </source>
</evidence>
<evidence type="ECO:0000256" key="16">
    <source>
        <dbReference type="ARBA" id="ARBA00023233"/>
    </source>
</evidence>
<keyword evidence="16" id="KW-0963">Cytoplasm</keyword>
<evidence type="ECO:0000256" key="3">
    <source>
        <dbReference type="ARBA" id="ARBA00004604"/>
    </source>
</evidence>
<dbReference type="CDD" id="cd19689">
    <property type="entry name" value="bHLHzip_MLXIPL"/>
    <property type="match status" value="1"/>
</dbReference>
<evidence type="ECO:0000256" key="17">
    <source>
        <dbReference type="ARBA" id="ARBA00023242"/>
    </source>
</evidence>
<evidence type="ECO:0000256" key="15">
    <source>
        <dbReference type="ARBA" id="ARBA00023163"/>
    </source>
</evidence>
<feature type="compositionally biased region" description="Basic and acidic residues" evidence="23">
    <location>
        <begin position="1"/>
        <end position="16"/>
    </location>
</feature>
<dbReference type="Pfam" id="PF04408">
    <property type="entry name" value="WHD_HA2"/>
    <property type="match status" value="1"/>
</dbReference>
<keyword evidence="16" id="KW-1271">Inflammasome</keyword>
<evidence type="ECO:0000256" key="23">
    <source>
        <dbReference type="SAM" id="MobiDB-lite"/>
    </source>
</evidence>
<sequence length="1814" mass="201343">MTVLHEGSRIMPHDPDPPPAKRFKPGSPFFRLNKKPGMLLPRKGNAPLPIDVQRKHLPIYQAKSQLISQLRQLHNAVLIGETGSGKTTQIPQYLYEAGIGRQGVVAVTQPRRVAAISLAGRVAEEKKTQLGKLVGYTVRFEDVTSPETKLKFMTDGMLLREAIGDPLLQRYTVVILDEAHERTVHTDVLFGVVKTAQRKRREQNKFPLKVIVMSATMDVDLFSQYFNKAPVLYLEGRQHPIQIYYTKQQQSDYLQAALVSIFQIHQEAPPSHDILVFLTGQEEIEALARTCRDIAKHLPENCGPMTVIPLYASLPPVQQLRVFQPAPKGCRKVILSTNIAETSITISGIKFVIDTGMVKAKKYNPESGLEVLAVQRVSKAQAWQRAGRAGREDSGFCYRLYTEDEFENFANMTVPEIQRCNLASVMLQLLALRIPDVLNFDFVSKPSSEAICTAIEQLDVLGAVERKDDQVTLTPLGKKMASFPLEPRFAKTVLLSPDFSCAEEVLTIVSLLSVDSVLYNPPARREEVQSVRRKFISSEGDHMTLLSIYRAFKNVGGNKEWCRENFVNSRNMGLVAEVRSQLREICVKLGMPLESSRGDTANVRRCLAHGLFMNAAELQPDGGYVALDTHQPVAIHPSSVLFQAKPAYVVFNELLHTSKCYMRDLCLVDADWLHEAAPDLLSVSAAKPLECEDLIQPLPLNEIQAKNDHRFLGRNTGAFGATGTVRSKFGNNSAFHSVHLDDAKQRVWIRTQTNITLKVTVTFNINNSIPPNFEEEENQGQKSGENEPEIVSTPNFVVEVTKHASNTSLVFDCHYPEDEASHGEGEEESDIFAIREVSFQPIGEADWKETSYTLNTDSLDWALYDHLMDFLADRGVDNTFADELIELSTALEHQEYIGFLENLSGFVKCSKEVLGSNPRRPGSLHVLPVSAWVSSGYSGFLPQSKDMQFLGRTKQHQLPDSESDSDPEYCQASNAGAGQCIGSVVRNQVIHSGHFMVSSPHSDSTPRRRKSGASVGYDFDTVNRTWCQTYKYGPLNVEKRKNPVCGFVTPLEGSEAEAHRKPEAIVLEGSYWKRRIEVVIKEYHKWRIYHKKRLQKNKDGILSVLQQGPIFRGGLEKWSCQMFQEPTPMPEEAHLFDLDCFLSDISDTLFTMTQKPCPWTVDRHKTYTSNADMIQPGLTPLQPNLDDFMDIPDIFMSHRGQPVDQAGYTECGYFGNMSGSAFSTMSTEPLFHPDNQLQQASLPSTGSSSRLSQPSLSDSLSDQGYHRQPLTSEMAFNTSSIAPEPKYKAQLDFGPHTDYQTHGLAAGEVPYGQQPYPNTTSMASVNMAPGPQDSPFLYPPPCHKYRYNSTAASSVITHTGSMMNTLVPDPHDQGYTTDLFTPGPCVSVGYAPMPAAHIIPALRSSQPAFPTPQHSDMGVRGKYKQKTSGVKTVTAAPPTSPLQTSCLAKLLSTGTQERKPTPGFDPTLVEAKGHCSVSPNSPSGSMNMGGASGQMQHNTSCSSGIPLPPLHCQTALLPPGEPLAGSSRGSTVSALLTQGSLPSQTPLLIPKTEKLSPVHIYGSDKNSLTAGFPRNSGQISPTNLTEKSSNPQSPHSFPGPAKLEPTKTETRRITHISAEQKRRFNIKLGFDTLHSLVTTLSSQPSIKISKATTLQKTAEYISKMQQERSQLQEEAQRLREEIVSLNSTINLCQQQLPATGVPITRQRFDRMREMFRDYVRAQTLQNWKFWIFSIIIEPLFESYNGMVSTASMEDLCRTTLSWLDQHCSLPALRPTVLSSLRLLSTSTSILTDPTLVPEQATRAVTQSNPDHGYS</sequence>
<name>A0A9Q1I1F6_CONCO</name>
<feature type="coiled-coil region" evidence="22">
    <location>
        <begin position="1654"/>
        <end position="1695"/>
    </location>
</feature>
<keyword evidence="9" id="KW-0547">Nucleotide-binding</keyword>
<evidence type="ECO:0000256" key="5">
    <source>
        <dbReference type="ARBA" id="ARBA00008792"/>
    </source>
</evidence>
<keyword evidence="22" id="KW-0175">Coiled coil</keyword>
<dbReference type="FunFam" id="3.40.50.300:FF:000750">
    <property type="entry name" value="Putative ATP-dependent RNA helicase DHX33"/>
    <property type="match status" value="1"/>
</dbReference>
<dbReference type="GO" id="GO:0005730">
    <property type="term" value="C:nucleolus"/>
    <property type="evidence" value="ECO:0007669"/>
    <property type="project" value="UniProtKB-SubCell"/>
</dbReference>
<keyword evidence="28" id="KW-1185">Reference proteome</keyword>
<comment type="function">
    <text evidence="19">Implicated in nucleolar organization, ribosome biogenesis, protein synthesis and cytoplasmic dsRNA sensing. Stimulates RNA polymerase I transcription of the 47S precursor rRNA. Associates with ribosomal DNA (rDNA) loci where it is involved in POLR1A recruitment. In the cytoplasm, promotes elongation-competent 80S ribosome assembly at the late stage of mRNA translation initiation. Senses cytosolic dsRNA mediating NLRP3 inflammasome formation in macrophages and type I interferon production in myeloid dendritic cells. Required for NLRP3 activation induced by viral dsRNA and bacterial RNA. In dendritic cells, required for induction of type I interferon production induced by cytoplasmic dsRNA via the activation of MAPK and NF-kappa-B signaling pathways.</text>
</comment>
<dbReference type="PANTHER" id="PTHR18934:SF118">
    <property type="entry name" value="ATP-DEPENDENT RNA HELICASE DHX33"/>
    <property type="match status" value="1"/>
</dbReference>
<dbReference type="SMART" id="SM00490">
    <property type="entry name" value="HELICc"/>
    <property type="match status" value="1"/>
</dbReference>
<feature type="region of interest" description="Disordered" evidence="23">
    <location>
        <begin position="1236"/>
        <end position="1265"/>
    </location>
</feature>
<dbReference type="Pfam" id="PF07717">
    <property type="entry name" value="OB_NTP_bind"/>
    <property type="match status" value="1"/>
</dbReference>
<evidence type="ECO:0000256" key="14">
    <source>
        <dbReference type="ARBA" id="ARBA00023125"/>
    </source>
</evidence>
<keyword evidence="14" id="KW-0238">DNA-binding</keyword>
<gene>
    <name evidence="27" type="ORF">COCON_G00075630</name>
</gene>
<dbReference type="CDD" id="cd18791">
    <property type="entry name" value="SF2_C_RHA"/>
    <property type="match status" value="1"/>
</dbReference>
<feature type="region of interest" description="Disordered" evidence="23">
    <location>
        <begin position="770"/>
        <end position="789"/>
    </location>
</feature>
<dbReference type="FunFam" id="4.10.280.10:FF:000028">
    <property type="entry name" value="MLX interacting protein like"/>
    <property type="match status" value="1"/>
</dbReference>
<keyword evidence="17" id="KW-0539">Nucleus</keyword>
<dbReference type="FunFam" id="1.20.120.1080:FF:000037">
    <property type="entry name" value="ATP-dependent RNA helicase DHX33"/>
    <property type="match status" value="1"/>
</dbReference>
<dbReference type="SUPFAM" id="SSF47459">
    <property type="entry name" value="HLH, helix-loop-helix DNA-binding domain"/>
    <property type="match status" value="1"/>
</dbReference>
<keyword evidence="13" id="KW-0805">Transcription regulation</keyword>
<proteinExistence type="inferred from homology"/>
<dbReference type="InterPro" id="IPR048333">
    <property type="entry name" value="HA2_WH"/>
</dbReference>
<evidence type="ECO:0000256" key="18">
    <source>
        <dbReference type="ARBA" id="ARBA00047984"/>
    </source>
</evidence>
<dbReference type="GO" id="GO:0046983">
    <property type="term" value="F:protein dimerization activity"/>
    <property type="evidence" value="ECO:0007669"/>
    <property type="project" value="InterPro"/>
</dbReference>
<evidence type="ECO:0000256" key="1">
    <source>
        <dbReference type="ARBA" id="ARBA00004110"/>
    </source>
</evidence>
<dbReference type="GO" id="GO:0005524">
    <property type="term" value="F:ATP binding"/>
    <property type="evidence" value="ECO:0007669"/>
    <property type="project" value="UniProtKB-KW"/>
</dbReference>
<evidence type="ECO:0000256" key="21">
    <source>
        <dbReference type="ARBA" id="ARBA00083359"/>
    </source>
</evidence>
<evidence type="ECO:0000256" key="13">
    <source>
        <dbReference type="ARBA" id="ARBA00023015"/>
    </source>
</evidence>
<keyword evidence="8" id="KW-0597">Phosphoprotein</keyword>
<dbReference type="SUPFAM" id="SSF52540">
    <property type="entry name" value="P-loop containing nucleoside triphosphate hydrolases"/>
    <property type="match status" value="1"/>
</dbReference>
<dbReference type="InterPro" id="IPR036638">
    <property type="entry name" value="HLH_DNA-bd_sf"/>
</dbReference>
<evidence type="ECO:0000256" key="11">
    <source>
        <dbReference type="ARBA" id="ARBA00022806"/>
    </source>
</evidence>